<dbReference type="HAMAP" id="MF_00859">
    <property type="entry name" value="RuBisCO_S_bact"/>
    <property type="match status" value="1"/>
</dbReference>
<evidence type="ECO:0000313" key="7">
    <source>
        <dbReference type="Proteomes" id="UP001575181"/>
    </source>
</evidence>
<comment type="function">
    <text evidence="4">RuBisCO catalyzes two reactions: the carboxylation of D-ribulose 1,5-bisphosphate, the primary event in carbon dioxide fixation, as well as the oxidative fragmentation of the pentose substrate. Both reactions occur simultaneously and in competition at the same active site. Although the small subunit is not catalytic it is essential for maximal activity.</text>
</comment>
<evidence type="ECO:0000256" key="4">
    <source>
        <dbReference type="HAMAP-Rule" id="MF_00859"/>
    </source>
</evidence>
<comment type="subunit">
    <text evidence="3 4">Heterohexadecamer of 8 large and 8 small subunits.</text>
</comment>
<comment type="miscellaneous">
    <text evidence="4">The basic functional RuBisCO is composed of a large chain homodimer in a 'head-to-tail' conformation. In form I RuBisCO this homodimer is arranged in a barrel-like tetramer with the small subunits forming a tetrameric 'cap' on each end of the 'barrel'.</text>
</comment>
<dbReference type="EMBL" id="JBGUAW010000021">
    <property type="protein sequence ID" value="MFA9462599.1"/>
    <property type="molecule type" value="Genomic_DNA"/>
</dbReference>
<protein>
    <recommendedName>
        <fullName evidence="4">Ribulose bisphosphate carboxylase small subunit</fullName>
        <shortName evidence="4">RuBisCO small subunit</shortName>
    </recommendedName>
</protein>
<keyword evidence="2 4" id="KW-0120">Carbon dioxide fixation</keyword>
<sequence length="148" mass="17523">MTMTNHGSQITQGTFSFLHDLTDEEIKSQIEYCLSQGWAVNVEFTDDPHPRNTYWEMWGMPMFDMKDPAAILYEVNECRKAFPKHYIRVTGFDSTRGWETPRLSFIVNRPTKEEPGFRLIRTEDEGRTIRYTIQPYVTQEKPEGERYN</sequence>
<dbReference type="InterPro" id="IPR036385">
    <property type="entry name" value="RuBisCO_ssu_sf"/>
</dbReference>
<accession>A0ABV4TZ42</accession>
<dbReference type="CDD" id="cd03527">
    <property type="entry name" value="RuBisCO_small"/>
    <property type="match status" value="1"/>
</dbReference>
<dbReference type="SUPFAM" id="SSF55239">
    <property type="entry name" value="RuBisCO, small subunit"/>
    <property type="match status" value="1"/>
</dbReference>
<gene>
    <name evidence="4" type="primary">cbbS</name>
    <name evidence="6" type="ORF">ACERLL_17505</name>
</gene>
<evidence type="ECO:0000259" key="5">
    <source>
        <dbReference type="SMART" id="SM00961"/>
    </source>
</evidence>
<dbReference type="Proteomes" id="UP001575181">
    <property type="component" value="Unassembled WGS sequence"/>
</dbReference>
<dbReference type="SMART" id="SM00961">
    <property type="entry name" value="RuBisCO_small"/>
    <property type="match status" value="1"/>
</dbReference>
<proteinExistence type="inferred from homology"/>
<dbReference type="Gene3D" id="3.30.190.10">
    <property type="entry name" value="Ribulose bisphosphate carboxylase, small subunit"/>
    <property type="match status" value="1"/>
</dbReference>
<feature type="domain" description="Ribulose bisphosphate carboxylase small subunit" evidence="5">
    <location>
        <begin position="11"/>
        <end position="110"/>
    </location>
</feature>
<reference evidence="6 7" key="1">
    <citation type="submission" date="2024-08" db="EMBL/GenBank/DDBJ databases">
        <title>Whole-genome sequencing of halo(alkali)philic microorganisms from hypersaline lakes.</title>
        <authorList>
            <person name="Sorokin D.Y."/>
            <person name="Merkel A.Y."/>
            <person name="Messina E."/>
            <person name="Yakimov M."/>
        </authorList>
    </citation>
    <scope>NUCLEOTIDE SEQUENCE [LARGE SCALE GENOMIC DNA]</scope>
    <source>
        <strain evidence="6 7">Cl-TMA</strain>
    </source>
</reference>
<name>A0ABV4TZ42_9GAMM</name>
<evidence type="ECO:0000256" key="3">
    <source>
        <dbReference type="ARBA" id="ARBA00038826"/>
    </source>
</evidence>
<comment type="similarity">
    <text evidence="4">Belongs to the RuBisCO small chain family.</text>
</comment>
<comment type="caution">
    <text evidence="6">The sequence shown here is derived from an EMBL/GenBank/DDBJ whole genome shotgun (WGS) entry which is preliminary data.</text>
</comment>
<dbReference type="PANTHER" id="PTHR31262:SF23">
    <property type="entry name" value="RIBULOSE BISPHOSPHATE CARBOXYLASE SMALL SUBUNIT"/>
    <property type="match status" value="1"/>
</dbReference>
<evidence type="ECO:0000313" key="6">
    <source>
        <dbReference type="EMBL" id="MFA9462599.1"/>
    </source>
</evidence>
<dbReference type="RefSeq" id="WP_373657387.1">
    <property type="nucleotide sequence ID" value="NZ_JBGUAW010000021.1"/>
</dbReference>
<dbReference type="InterPro" id="IPR024681">
    <property type="entry name" value="RuBisCO_ssu"/>
</dbReference>
<dbReference type="InterPro" id="IPR000894">
    <property type="entry name" value="RuBisCO_ssu_dom"/>
</dbReference>
<dbReference type="Pfam" id="PF00101">
    <property type="entry name" value="RuBisCO_small"/>
    <property type="match status" value="1"/>
</dbReference>
<keyword evidence="1 4" id="KW-0113">Calvin cycle</keyword>
<keyword evidence="7" id="KW-1185">Reference proteome</keyword>
<evidence type="ECO:0000256" key="1">
    <source>
        <dbReference type="ARBA" id="ARBA00022567"/>
    </source>
</evidence>
<dbReference type="PANTHER" id="PTHR31262">
    <property type="entry name" value="RIBULOSE BISPHOSPHATE CARBOXYLASE SMALL CHAIN 1, CHLOROPLASTIC"/>
    <property type="match status" value="1"/>
</dbReference>
<organism evidence="6 7">
    <name type="scientific">Thiohalorhabdus methylotrophus</name>
    <dbReference type="NCBI Taxonomy" id="3242694"/>
    <lineage>
        <taxon>Bacteria</taxon>
        <taxon>Pseudomonadati</taxon>
        <taxon>Pseudomonadota</taxon>
        <taxon>Gammaproteobacteria</taxon>
        <taxon>Thiohalorhabdales</taxon>
        <taxon>Thiohalorhabdaceae</taxon>
        <taxon>Thiohalorhabdus</taxon>
    </lineage>
</organism>
<evidence type="ECO:0000256" key="2">
    <source>
        <dbReference type="ARBA" id="ARBA00023300"/>
    </source>
</evidence>